<protein>
    <submittedName>
        <fullName evidence="15">Iron complex outermembrane recepter protein</fullName>
    </submittedName>
</protein>
<evidence type="ECO:0000256" key="6">
    <source>
        <dbReference type="ARBA" id="ARBA00023077"/>
    </source>
</evidence>
<keyword evidence="16" id="KW-1185">Reference proteome</keyword>
<comment type="subcellular location">
    <subcellularLocation>
        <location evidence="1 10">Cell outer membrane</location>
        <topology evidence="1 10">Multi-pass membrane protein</topology>
    </subcellularLocation>
</comment>
<feature type="chain" id="PRO_5011710773" evidence="12">
    <location>
        <begin position="41"/>
        <end position="655"/>
    </location>
</feature>
<dbReference type="GO" id="GO:0044718">
    <property type="term" value="P:siderophore transmembrane transport"/>
    <property type="evidence" value="ECO:0007669"/>
    <property type="project" value="TreeGrafter"/>
</dbReference>
<keyword evidence="12" id="KW-0732">Signal</keyword>
<evidence type="ECO:0000256" key="12">
    <source>
        <dbReference type="SAM" id="SignalP"/>
    </source>
</evidence>
<evidence type="ECO:0000313" key="16">
    <source>
        <dbReference type="Proteomes" id="UP000199470"/>
    </source>
</evidence>
<feature type="signal peptide" evidence="12">
    <location>
        <begin position="1"/>
        <end position="40"/>
    </location>
</feature>
<organism evidence="15 16">
    <name type="scientific">Rugamonas rubra</name>
    <dbReference type="NCBI Taxonomy" id="758825"/>
    <lineage>
        <taxon>Bacteria</taxon>
        <taxon>Pseudomonadati</taxon>
        <taxon>Pseudomonadota</taxon>
        <taxon>Betaproteobacteria</taxon>
        <taxon>Burkholderiales</taxon>
        <taxon>Oxalobacteraceae</taxon>
        <taxon>Telluria group</taxon>
        <taxon>Rugamonas</taxon>
    </lineage>
</organism>
<dbReference type="Gene3D" id="2.170.130.10">
    <property type="entry name" value="TonB-dependent receptor, plug domain"/>
    <property type="match status" value="1"/>
</dbReference>
<sequence length="655" mass="70767">MRSSHIAFPFSARRPASPALLLACAAAAIAIAAASAPAGAAAAAGGEFADMSLEQLGEVVITSLSRQEERLGEAAAAVFVISAEDIRRSGARSLPEALRLAPNLQVARVDARNYAITARGFNSPFENKLLMLIDGRSVYSPLFSGVYWDVQDVVMEDVARIEVISGPGATIWGANAVNGVINVITRPAGDSQGGLLAASAGGREQDGALRYGGALPAEGHYRLYAKYARADATETTRGVDTVTGWRRAQGGFRADWALARDALTLSGDAYDGALGQARTVDILVSGANLQASLRRKLDGGAELRLQAILDHTERNQPNAFVERLDTLTLEAQHSLRLAGGHNVTWGGGYRQSRDKVVNGALFAFLPGDSTLRWANLFAQDELALHPALRLTAGLKLERNNYTGLELLPNLRLAWTPAAGQLWWTSLSRSVRAPSRIDRDLFAPGKPVIIAGQPFYALAGGPQFASEVAKVLELGYRAQPRAPWSYSLTAYLADYDKLRTLEPHPGASALLSNMGEGRSRGLEAWGRWQVAPSWRLSGGLVLQHVETRLKPGSHDASGDTGLATNDPNLHWSLRSSHELSEHCQLELSLRHTGKLPRPAVPAYNELDAQLLWRLRPDLDLALLGQNLLHARHHEFGVEATSSVFERSVLLRLSKRF</sequence>
<keyword evidence="6 11" id="KW-0798">TonB box</keyword>
<evidence type="ECO:0000313" key="15">
    <source>
        <dbReference type="EMBL" id="SFM81542.1"/>
    </source>
</evidence>
<keyword evidence="3 10" id="KW-0813">Transport</keyword>
<dbReference type="Gene3D" id="2.40.170.20">
    <property type="entry name" value="TonB-dependent receptor, beta-barrel domain"/>
    <property type="match status" value="1"/>
</dbReference>
<evidence type="ECO:0000256" key="9">
    <source>
        <dbReference type="ARBA" id="ARBA00023237"/>
    </source>
</evidence>
<evidence type="ECO:0000256" key="3">
    <source>
        <dbReference type="ARBA" id="ARBA00022448"/>
    </source>
</evidence>
<keyword evidence="9 10" id="KW-0998">Cell outer membrane</keyword>
<dbReference type="OrthoDB" id="183532at2"/>
<feature type="domain" description="TonB-dependent receptor-like beta-barrel" evidence="13">
    <location>
        <begin position="239"/>
        <end position="626"/>
    </location>
</feature>
<dbReference type="InterPro" id="IPR012910">
    <property type="entry name" value="Plug_dom"/>
</dbReference>
<evidence type="ECO:0000256" key="11">
    <source>
        <dbReference type="RuleBase" id="RU003357"/>
    </source>
</evidence>
<dbReference type="Pfam" id="PF07715">
    <property type="entry name" value="Plug"/>
    <property type="match status" value="1"/>
</dbReference>
<evidence type="ECO:0000256" key="7">
    <source>
        <dbReference type="ARBA" id="ARBA00023136"/>
    </source>
</evidence>
<dbReference type="PANTHER" id="PTHR30069">
    <property type="entry name" value="TONB-DEPENDENT OUTER MEMBRANE RECEPTOR"/>
    <property type="match status" value="1"/>
</dbReference>
<reference evidence="15 16" key="1">
    <citation type="submission" date="2016-10" db="EMBL/GenBank/DDBJ databases">
        <authorList>
            <person name="de Groot N.N."/>
        </authorList>
    </citation>
    <scope>NUCLEOTIDE SEQUENCE [LARGE SCALE GENOMIC DNA]</scope>
    <source>
        <strain evidence="15 16">ATCC 43154</strain>
    </source>
</reference>
<dbReference type="InterPro" id="IPR000531">
    <property type="entry name" value="Beta-barrel_TonB"/>
</dbReference>
<name>A0A1I4TXR7_9BURK</name>
<gene>
    <name evidence="15" type="ORF">SAMN02982985_05389</name>
</gene>
<evidence type="ECO:0000256" key="4">
    <source>
        <dbReference type="ARBA" id="ARBA00022452"/>
    </source>
</evidence>
<dbReference type="GO" id="GO:0009279">
    <property type="term" value="C:cell outer membrane"/>
    <property type="evidence" value="ECO:0007669"/>
    <property type="project" value="UniProtKB-SubCell"/>
</dbReference>
<dbReference type="GO" id="GO:0015344">
    <property type="term" value="F:siderophore uptake transmembrane transporter activity"/>
    <property type="evidence" value="ECO:0007669"/>
    <property type="project" value="TreeGrafter"/>
</dbReference>
<dbReference type="AlphaFoldDB" id="A0A1I4TXR7"/>
<dbReference type="InterPro" id="IPR039426">
    <property type="entry name" value="TonB-dep_rcpt-like"/>
</dbReference>
<dbReference type="PANTHER" id="PTHR30069:SF40">
    <property type="entry name" value="TONB-DEPENDENT RECEPTOR NMB0964-RELATED"/>
    <property type="match status" value="1"/>
</dbReference>
<keyword evidence="7 10" id="KW-0472">Membrane</keyword>
<dbReference type="PROSITE" id="PS52016">
    <property type="entry name" value="TONB_DEPENDENT_REC_3"/>
    <property type="match status" value="1"/>
</dbReference>
<dbReference type="InterPro" id="IPR036942">
    <property type="entry name" value="Beta-barrel_TonB_sf"/>
</dbReference>
<keyword evidence="4 10" id="KW-1134">Transmembrane beta strand</keyword>
<dbReference type="Proteomes" id="UP000199470">
    <property type="component" value="Unassembled WGS sequence"/>
</dbReference>
<feature type="domain" description="TonB-dependent receptor plug" evidence="14">
    <location>
        <begin position="73"/>
        <end position="180"/>
    </location>
</feature>
<accession>A0A1I4TXR7</accession>
<evidence type="ECO:0000256" key="2">
    <source>
        <dbReference type="ARBA" id="ARBA00009810"/>
    </source>
</evidence>
<dbReference type="STRING" id="758825.SAMN02982985_05389"/>
<dbReference type="SUPFAM" id="SSF56935">
    <property type="entry name" value="Porins"/>
    <property type="match status" value="1"/>
</dbReference>
<evidence type="ECO:0000256" key="1">
    <source>
        <dbReference type="ARBA" id="ARBA00004571"/>
    </source>
</evidence>
<proteinExistence type="inferred from homology"/>
<evidence type="ECO:0000256" key="5">
    <source>
        <dbReference type="ARBA" id="ARBA00022692"/>
    </source>
</evidence>
<evidence type="ECO:0000259" key="13">
    <source>
        <dbReference type="Pfam" id="PF00593"/>
    </source>
</evidence>
<keyword evidence="5 10" id="KW-0812">Transmembrane</keyword>
<dbReference type="EMBL" id="FOTW01000035">
    <property type="protein sequence ID" value="SFM81542.1"/>
    <property type="molecule type" value="Genomic_DNA"/>
</dbReference>
<evidence type="ECO:0000259" key="14">
    <source>
        <dbReference type="Pfam" id="PF07715"/>
    </source>
</evidence>
<keyword evidence="8" id="KW-0675">Receptor</keyword>
<dbReference type="RefSeq" id="WP_093390781.1">
    <property type="nucleotide sequence ID" value="NZ_FOTW01000035.1"/>
</dbReference>
<dbReference type="InterPro" id="IPR037066">
    <property type="entry name" value="Plug_dom_sf"/>
</dbReference>
<evidence type="ECO:0000256" key="8">
    <source>
        <dbReference type="ARBA" id="ARBA00023170"/>
    </source>
</evidence>
<comment type="similarity">
    <text evidence="2 10 11">Belongs to the TonB-dependent receptor family.</text>
</comment>
<evidence type="ECO:0000256" key="10">
    <source>
        <dbReference type="PROSITE-ProRule" id="PRU01360"/>
    </source>
</evidence>
<dbReference type="Pfam" id="PF00593">
    <property type="entry name" value="TonB_dep_Rec_b-barrel"/>
    <property type="match status" value="1"/>
</dbReference>